<protein>
    <submittedName>
        <fullName evidence="1">(California timema) hypothetical protein</fullName>
    </submittedName>
</protein>
<evidence type="ECO:0000313" key="1">
    <source>
        <dbReference type="EMBL" id="CAD7576103.1"/>
    </source>
</evidence>
<name>A0A7R9PAY2_TIMCA</name>
<dbReference type="AlphaFoldDB" id="A0A7R9PAY2"/>
<gene>
    <name evidence="1" type="ORF">TCMB3V08_LOCUS8679</name>
</gene>
<organism evidence="1">
    <name type="scientific">Timema californicum</name>
    <name type="common">California timema</name>
    <name type="synonym">Walking stick</name>
    <dbReference type="NCBI Taxonomy" id="61474"/>
    <lineage>
        <taxon>Eukaryota</taxon>
        <taxon>Metazoa</taxon>
        <taxon>Ecdysozoa</taxon>
        <taxon>Arthropoda</taxon>
        <taxon>Hexapoda</taxon>
        <taxon>Insecta</taxon>
        <taxon>Pterygota</taxon>
        <taxon>Neoptera</taxon>
        <taxon>Polyneoptera</taxon>
        <taxon>Phasmatodea</taxon>
        <taxon>Timematodea</taxon>
        <taxon>Timematoidea</taxon>
        <taxon>Timematidae</taxon>
        <taxon>Timema</taxon>
    </lineage>
</organism>
<dbReference type="EMBL" id="OE183877">
    <property type="protein sequence ID" value="CAD7576103.1"/>
    <property type="molecule type" value="Genomic_DNA"/>
</dbReference>
<proteinExistence type="predicted"/>
<accession>A0A7R9PAY2</accession>
<reference evidence="1" key="1">
    <citation type="submission" date="2020-11" db="EMBL/GenBank/DDBJ databases">
        <authorList>
            <person name="Tran Van P."/>
        </authorList>
    </citation>
    <scope>NUCLEOTIDE SEQUENCE</scope>
</reference>
<sequence length="236" mass="26496">MEYLFIKLPASVGTWGKRQDHLPWFASVYEDGVQIPILCIAFDILKWLATITPRRFSTGAKNAKIWLSLPLTGSAQLDRIVLGPMTGPLLVIVHLSSTAMDSQRCEVPSAFDQTDKHNNIVFLPPTIKLSTKGSQQLESIYVDLKSCLEKFHQPSFQLSLTTRKTDRTVGISLLKPITLFVCLTKPPCGEHVDRITPEARVDLGLREPRYPIFPSHTNLEYARTITSTHVQQLTAQ</sequence>